<dbReference type="GO" id="GO:0008233">
    <property type="term" value="F:peptidase activity"/>
    <property type="evidence" value="ECO:0007669"/>
    <property type="project" value="UniProtKB-KW"/>
</dbReference>
<dbReference type="PROSITE" id="PS50994">
    <property type="entry name" value="INTEGRASE"/>
    <property type="match status" value="1"/>
</dbReference>
<evidence type="ECO:0000313" key="4">
    <source>
        <dbReference type="Proteomes" id="UP000075243"/>
    </source>
</evidence>
<name>A0A151T797_CAJCA</name>
<feature type="domain" description="Integrase catalytic" evidence="2">
    <location>
        <begin position="81"/>
        <end position="243"/>
    </location>
</feature>
<dbReference type="PANTHER" id="PTHR42648:SF18">
    <property type="entry name" value="RETROTRANSPOSON, UNCLASSIFIED-LIKE PROTEIN"/>
    <property type="match status" value="1"/>
</dbReference>
<evidence type="ECO:0000259" key="2">
    <source>
        <dbReference type="PROSITE" id="PS50994"/>
    </source>
</evidence>
<reference evidence="3 4" key="1">
    <citation type="journal article" date="2012" name="Nat. Biotechnol.">
        <title>Draft genome sequence of pigeonpea (Cajanus cajan), an orphan legume crop of resource-poor farmers.</title>
        <authorList>
            <person name="Varshney R.K."/>
            <person name="Chen W."/>
            <person name="Li Y."/>
            <person name="Bharti A.K."/>
            <person name="Saxena R.K."/>
            <person name="Schlueter J.A."/>
            <person name="Donoghue M.T."/>
            <person name="Azam S."/>
            <person name="Fan G."/>
            <person name="Whaley A.M."/>
            <person name="Farmer A.D."/>
            <person name="Sheridan J."/>
            <person name="Iwata A."/>
            <person name="Tuteja R."/>
            <person name="Penmetsa R.V."/>
            <person name="Wu W."/>
            <person name="Upadhyaya H.D."/>
            <person name="Yang S.P."/>
            <person name="Shah T."/>
            <person name="Saxena K.B."/>
            <person name="Michael T."/>
            <person name="McCombie W.R."/>
            <person name="Yang B."/>
            <person name="Zhang G."/>
            <person name="Yang H."/>
            <person name="Wang J."/>
            <person name="Spillane C."/>
            <person name="Cook D.R."/>
            <person name="May G.D."/>
            <person name="Xu X."/>
            <person name="Jackson S.A."/>
        </authorList>
    </citation>
    <scope>NUCLEOTIDE SEQUENCE [LARGE SCALE GENOMIC DNA]</scope>
    <source>
        <strain evidence="4">cv. Asha</strain>
    </source>
</reference>
<sequence>MSVLGNGNVRLKVNGFTHVVTEVFYVPELKNNLLSIGKLQEKGLSILIQNGSCKIYHLEKGLVIQTKMTTNWMFVLTAVLMPQMPTCLHTTGQELAHLWHCRYLICFIDDFTRKTWIYFKVEKSEALVIFKQYKNYVEKESSCSIKCLRTDRGGEFVSLEFNDFCKEQGIKRQLTTAYMPQQNGVVKRKNRTVMNMVRCMLSEKKVPKIFWPKAVNWTTYVLNRSPTLAVKNVTPEEAWSGSKPSVEHFRIFGCMAHVHIPNVKITKLQDKSFSCVFFGVS</sequence>
<dbReference type="Proteomes" id="UP000075243">
    <property type="component" value="Chromosome 8"/>
</dbReference>
<keyword evidence="1" id="KW-0645">Protease</keyword>
<dbReference type="Pfam" id="PF00665">
    <property type="entry name" value="rve"/>
    <property type="match status" value="1"/>
</dbReference>
<dbReference type="GO" id="GO:0015074">
    <property type="term" value="P:DNA integration"/>
    <property type="evidence" value="ECO:0007669"/>
    <property type="project" value="InterPro"/>
</dbReference>
<gene>
    <name evidence="3" type="ORF">KK1_017455</name>
</gene>
<dbReference type="GO" id="GO:0003676">
    <property type="term" value="F:nucleic acid binding"/>
    <property type="evidence" value="ECO:0007669"/>
    <property type="project" value="InterPro"/>
</dbReference>
<dbReference type="Gramene" id="C.cajan_16951.t">
    <property type="protein sequence ID" value="C.cajan_16951.t"/>
    <property type="gene ID" value="C.cajan_16951"/>
</dbReference>
<dbReference type="Pfam" id="PF22936">
    <property type="entry name" value="Pol_BBD"/>
    <property type="match status" value="1"/>
</dbReference>
<dbReference type="EMBL" id="CM003610">
    <property type="protein sequence ID" value="KYP62895.1"/>
    <property type="molecule type" value="Genomic_DNA"/>
</dbReference>
<dbReference type="AlphaFoldDB" id="A0A151T797"/>
<keyword evidence="4" id="KW-1185">Reference proteome</keyword>
<accession>A0A151T797</accession>
<dbReference type="InterPro" id="IPR039537">
    <property type="entry name" value="Retrotran_Ty1/copia-like"/>
</dbReference>
<dbReference type="SUPFAM" id="SSF53098">
    <property type="entry name" value="Ribonuclease H-like"/>
    <property type="match status" value="1"/>
</dbReference>
<evidence type="ECO:0000313" key="3">
    <source>
        <dbReference type="EMBL" id="KYP62895.1"/>
    </source>
</evidence>
<proteinExistence type="predicted"/>
<dbReference type="OMA" id="QSTICHY"/>
<dbReference type="Gene3D" id="3.30.420.10">
    <property type="entry name" value="Ribonuclease H-like superfamily/Ribonuclease H"/>
    <property type="match status" value="1"/>
</dbReference>
<keyword evidence="1" id="KW-0378">Hydrolase</keyword>
<organism evidence="3 4">
    <name type="scientific">Cajanus cajan</name>
    <name type="common">Pigeon pea</name>
    <name type="synonym">Cajanus indicus</name>
    <dbReference type="NCBI Taxonomy" id="3821"/>
    <lineage>
        <taxon>Eukaryota</taxon>
        <taxon>Viridiplantae</taxon>
        <taxon>Streptophyta</taxon>
        <taxon>Embryophyta</taxon>
        <taxon>Tracheophyta</taxon>
        <taxon>Spermatophyta</taxon>
        <taxon>Magnoliopsida</taxon>
        <taxon>eudicotyledons</taxon>
        <taxon>Gunneridae</taxon>
        <taxon>Pentapetalae</taxon>
        <taxon>rosids</taxon>
        <taxon>fabids</taxon>
        <taxon>Fabales</taxon>
        <taxon>Fabaceae</taxon>
        <taxon>Papilionoideae</taxon>
        <taxon>50 kb inversion clade</taxon>
        <taxon>NPAAA clade</taxon>
        <taxon>indigoferoid/millettioid clade</taxon>
        <taxon>Phaseoleae</taxon>
        <taxon>Cajanus</taxon>
    </lineage>
</organism>
<evidence type="ECO:0000256" key="1">
    <source>
        <dbReference type="ARBA" id="ARBA00022670"/>
    </source>
</evidence>
<dbReference type="InterPro" id="IPR036397">
    <property type="entry name" value="RNaseH_sf"/>
</dbReference>
<protein>
    <submittedName>
        <fullName evidence="3">Retrovirus-related Pol polyprotein from transposon TNT 1-94</fullName>
    </submittedName>
</protein>
<dbReference type="InterPro" id="IPR001584">
    <property type="entry name" value="Integrase_cat-core"/>
</dbReference>
<dbReference type="PANTHER" id="PTHR42648">
    <property type="entry name" value="TRANSPOSASE, PUTATIVE-RELATED"/>
    <property type="match status" value="1"/>
</dbReference>
<dbReference type="GO" id="GO:0006508">
    <property type="term" value="P:proteolysis"/>
    <property type="evidence" value="ECO:0007669"/>
    <property type="project" value="UniProtKB-KW"/>
</dbReference>
<dbReference type="InterPro" id="IPR012337">
    <property type="entry name" value="RNaseH-like_sf"/>
</dbReference>
<dbReference type="InterPro" id="IPR054722">
    <property type="entry name" value="PolX-like_BBD"/>
</dbReference>